<keyword evidence="2" id="KW-0812">Transmembrane</keyword>
<name>A0ABX8BE27_9ACTN</name>
<evidence type="ECO:0000256" key="1">
    <source>
        <dbReference type="SAM" id="MobiDB-lite"/>
    </source>
</evidence>
<feature type="transmembrane region" description="Helical" evidence="2">
    <location>
        <begin position="83"/>
        <end position="105"/>
    </location>
</feature>
<feature type="transmembrane region" description="Helical" evidence="2">
    <location>
        <begin position="41"/>
        <end position="57"/>
    </location>
</feature>
<dbReference type="EMBL" id="CP074133">
    <property type="protein sequence ID" value="QUX20509.1"/>
    <property type="molecule type" value="Genomic_DNA"/>
</dbReference>
<evidence type="ECO:0000313" key="4">
    <source>
        <dbReference type="Proteomes" id="UP000676079"/>
    </source>
</evidence>
<feature type="region of interest" description="Disordered" evidence="1">
    <location>
        <begin position="165"/>
        <end position="184"/>
    </location>
</feature>
<organism evidence="3 4">
    <name type="scientific">Nocardiopsis changdeensis</name>
    <dbReference type="NCBI Taxonomy" id="2831969"/>
    <lineage>
        <taxon>Bacteria</taxon>
        <taxon>Bacillati</taxon>
        <taxon>Actinomycetota</taxon>
        <taxon>Actinomycetes</taxon>
        <taxon>Streptosporangiales</taxon>
        <taxon>Nocardiopsidaceae</taxon>
        <taxon>Nocardiopsis</taxon>
    </lineage>
</organism>
<reference evidence="3 4" key="1">
    <citation type="submission" date="2021-05" db="EMBL/GenBank/DDBJ databases">
        <title>Direct Submission.</title>
        <authorList>
            <person name="Li K."/>
            <person name="Gao J."/>
        </authorList>
    </citation>
    <scope>NUCLEOTIDE SEQUENCE [LARGE SCALE GENOMIC DNA]</scope>
    <source>
        <strain evidence="3 4">Mg02</strain>
    </source>
</reference>
<proteinExistence type="predicted"/>
<protein>
    <submittedName>
        <fullName evidence="3">Uncharacterized protein</fullName>
    </submittedName>
</protein>
<keyword evidence="2" id="KW-1133">Transmembrane helix</keyword>
<dbReference type="Proteomes" id="UP000676079">
    <property type="component" value="Chromosome"/>
</dbReference>
<dbReference type="RefSeq" id="WP_220561705.1">
    <property type="nucleotide sequence ID" value="NZ_CP074133.1"/>
</dbReference>
<evidence type="ECO:0000313" key="3">
    <source>
        <dbReference type="EMBL" id="QUX20509.1"/>
    </source>
</evidence>
<sequence length="184" mass="20276">MEQLHDFLAWAWPRHLNPLSWYIRPLFFLPIAYFCWTRRPAALALTIVALLTSFFWFPEPEEIDPAMAGVLEMEERLFADPTWVTWLSLAMVPVLLGSLCAAFWYRSPGWGLVVINGGLALKIGWTIANSGTDGLATLLPLGSGMVIMTAVVVWTARRRGLPLSLTGGRPGGHGSGPRAETAAR</sequence>
<feature type="transmembrane region" description="Helical" evidence="2">
    <location>
        <begin position="110"/>
        <end position="128"/>
    </location>
</feature>
<gene>
    <name evidence="3" type="ORF">KGD84_18535</name>
</gene>
<keyword evidence="4" id="KW-1185">Reference proteome</keyword>
<accession>A0ABX8BE27</accession>
<feature type="transmembrane region" description="Helical" evidence="2">
    <location>
        <begin position="134"/>
        <end position="156"/>
    </location>
</feature>
<feature type="transmembrane region" description="Helical" evidence="2">
    <location>
        <begin position="20"/>
        <end position="36"/>
    </location>
</feature>
<keyword evidence="2" id="KW-0472">Membrane</keyword>
<evidence type="ECO:0000256" key="2">
    <source>
        <dbReference type="SAM" id="Phobius"/>
    </source>
</evidence>